<evidence type="ECO:0008006" key="3">
    <source>
        <dbReference type="Google" id="ProtNLM"/>
    </source>
</evidence>
<proteinExistence type="predicted"/>
<accession>A0A1Y6L306</accession>
<gene>
    <name evidence="1" type="ORF">PAQU9191_02249</name>
</gene>
<keyword evidence="2" id="KW-1185">Reference proteome</keyword>
<protein>
    <recommendedName>
        <fullName evidence="3">Polymerase nucleotidyl transferase domain-containing protein</fullName>
    </recommendedName>
</protein>
<sequence length="275" mass="31611">MWEKVCQLIEDSSSFENLAVIAVIGSIGRGDKELNTPNLNDVDLLVIASGFNKDKKNILEKDLNKLLGTKYTDILVLSENKFLSYLKREFVSQSIYDLIRDFKIIKIISDSSYLNECSINPQKVELSSAMTVITTRGWALWSEENQSAIKKSSLSANYQLSKFISAIIDCSLILDGLYSGGCKDEKLMEFYKTKFYMGLKESERKKLNNSYVLDDFPLEEKFKFCLSLKNSIFRFIIKNYSNKKQLLISYFKLISISIIKLKFHPISNFIKLLKV</sequence>
<dbReference type="Proteomes" id="UP000196485">
    <property type="component" value="Unassembled WGS sequence"/>
</dbReference>
<evidence type="ECO:0000313" key="2">
    <source>
        <dbReference type="Proteomes" id="UP000196485"/>
    </source>
</evidence>
<dbReference type="AlphaFoldDB" id="A0A1Y6L306"/>
<dbReference type="RefSeq" id="WP_087820974.1">
    <property type="nucleotide sequence ID" value="NZ_FYAH01000003.1"/>
</dbReference>
<name>A0A1Y6L306_9GAMM</name>
<organism evidence="1 2">
    <name type="scientific">Photobacterium aquimaris</name>
    <dbReference type="NCBI Taxonomy" id="512643"/>
    <lineage>
        <taxon>Bacteria</taxon>
        <taxon>Pseudomonadati</taxon>
        <taxon>Pseudomonadota</taxon>
        <taxon>Gammaproteobacteria</taxon>
        <taxon>Vibrionales</taxon>
        <taxon>Vibrionaceae</taxon>
        <taxon>Photobacterium</taxon>
    </lineage>
</organism>
<reference evidence="2" key="1">
    <citation type="submission" date="2017-06" db="EMBL/GenBank/DDBJ databases">
        <authorList>
            <person name="Rodrigo-Torres L."/>
            <person name="Arahal R. D."/>
            <person name="Lucena T."/>
        </authorList>
    </citation>
    <scope>NUCLEOTIDE SEQUENCE [LARGE SCALE GENOMIC DNA]</scope>
    <source>
        <strain evidence="2">type strain: CECT 9192</strain>
    </source>
</reference>
<dbReference type="EMBL" id="FYAH01000003">
    <property type="protein sequence ID" value="SMY17008.1"/>
    <property type="molecule type" value="Genomic_DNA"/>
</dbReference>
<evidence type="ECO:0000313" key="1">
    <source>
        <dbReference type="EMBL" id="SMY17008.1"/>
    </source>
</evidence>